<reference evidence="1 2" key="1">
    <citation type="submission" date="2017-02" db="EMBL/GenBank/DDBJ databases">
        <title>Paraburkholderia sophoroidis sp. nov. and Paraburkholderia steynii sp. nov. rhizobial symbionts of the fynbos legume Hypocalyptus sophoroides.</title>
        <authorList>
            <person name="Steenkamp E.T."/>
            <person name="Beukes C.W."/>
            <person name="Van Zyl E."/>
            <person name="Avontuur J."/>
            <person name="Chan W.Y."/>
            <person name="Hassen A."/>
            <person name="Palmer M."/>
            <person name="Mthombeni L."/>
            <person name="Phalane F."/>
            <person name="Sereme K."/>
            <person name="Venter S.N."/>
        </authorList>
    </citation>
    <scope>NUCLEOTIDE SEQUENCE [LARGE SCALE GENOMIC DNA]</scope>
    <source>
        <strain evidence="1 2">HC1.1ba</strain>
    </source>
</reference>
<comment type="caution">
    <text evidence="1">The sequence shown here is derived from an EMBL/GenBank/DDBJ whole genome shotgun (WGS) entry which is preliminary data.</text>
</comment>
<proteinExistence type="predicted"/>
<keyword evidence="2" id="KW-1185">Reference proteome</keyword>
<organism evidence="1 2">
    <name type="scientific">Paraburkholderia steynii</name>
    <dbReference type="NCBI Taxonomy" id="1245441"/>
    <lineage>
        <taxon>Bacteria</taxon>
        <taxon>Pseudomonadati</taxon>
        <taxon>Pseudomonadota</taxon>
        <taxon>Betaproteobacteria</taxon>
        <taxon>Burkholderiales</taxon>
        <taxon>Burkholderiaceae</taxon>
        <taxon>Paraburkholderia</taxon>
    </lineage>
</organism>
<dbReference type="EMBL" id="MWML01000204">
    <property type="protein sequence ID" value="TCG04983.1"/>
    <property type="molecule type" value="Genomic_DNA"/>
</dbReference>
<dbReference type="AlphaFoldDB" id="A0A4R0X4B8"/>
<dbReference type="Proteomes" id="UP000294200">
    <property type="component" value="Unassembled WGS sequence"/>
</dbReference>
<evidence type="ECO:0000313" key="1">
    <source>
        <dbReference type="EMBL" id="TCG04983.1"/>
    </source>
</evidence>
<name>A0A4R0X4B8_9BURK</name>
<gene>
    <name evidence="1" type="ORF">BZM27_37010</name>
</gene>
<evidence type="ECO:0000313" key="2">
    <source>
        <dbReference type="Proteomes" id="UP000294200"/>
    </source>
</evidence>
<protein>
    <submittedName>
        <fullName evidence="1">Uncharacterized protein</fullName>
    </submittedName>
</protein>
<accession>A0A4R0X4B8</accession>
<sequence length="61" mass="7301">MPTSFRSFQFCFLRYFREIAIVQRFTVTRAGLIPIVFLSKRVHVFVEFRLMNRDVTSLVGR</sequence>